<sequence>MSKKISIILLIFISVVLGLWIWSAAVPKNSITLGGSTSVNPFMQKLTKKYYESDEHANDFIYNSTGSQAGVGGVEKEMYAAGFISKDINSATLSKGNDFLDLCGEENSGSTPTITRCGYDSELIQKDSSVSKRESYVALEFAIDAIGIIYNAPDYWNEKIDYNGLSLTLNDLADFKISDSNGTGKTLLADIYSGKKQWKDIAYVLIEPLNKEESKSTYNAFKALIDRQPGTKLVTFTREDGSGTRSAFSDLTGIKDMSSSNVVNSNGSMIENMQRAPSLGYVSNAFLTQLSDEGPIKLAGIDGMKLGIGQDGKPKEVNDFFWWPSELSSDEFIREKYTFKRPFISIFNLYNKNLDALVELFDYIASKDSDDVFKSEGLVKEMKFQSLNKNGGTYA</sequence>
<evidence type="ECO:0000313" key="2">
    <source>
        <dbReference type="Proteomes" id="UP000234790"/>
    </source>
</evidence>
<dbReference type="RefSeq" id="WP_158637911.1">
    <property type="nucleotide sequence ID" value="NZ_CP025543.1"/>
</dbReference>
<dbReference type="EMBL" id="CP025543">
    <property type="protein sequence ID" value="AUM62895.1"/>
    <property type="molecule type" value="Genomic_DNA"/>
</dbReference>
<accession>A0A2K9LWZ9</accession>
<reference evidence="1 2" key="1">
    <citation type="submission" date="2017-12" db="EMBL/GenBank/DDBJ databases">
        <title>Complete genome sequence of Spiroplasma monobiae MQ-1 (ATCC 33825).</title>
        <authorList>
            <person name="Tsai Y.-M."/>
            <person name="Lo W.-S."/>
            <person name="Wu P.-S."/>
            <person name="Cho S.-T."/>
            <person name="Kuo C.-H."/>
        </authorList>
    </citation>
    <scope>NUCLEOTIDE SEQUENCE [LARGE SCALE GENOMIC DNA]</scope>
    <source>
        <strain evidence="1 2">MQ-1</strain>
    </source>
</reference>
<dbReference type="AlphaFoldDB" id="A0A2K9LWZ9"/>
<dbReference type="OrthoDB" id="396902at2"/>
<gene>
    <name evidence="1" type="primary">pstS</name>
    <name evidence="1" type="ORF">SMONO_v1c06460</name>
</gene>
<dbReference type="InterPro" id="IPR030980">
    <property type="entry name" value="PtsS_plasma"/>
</dbReference>
<dbReference type="InterPro" id="IPR050811">
    <property type="entry name" value="Phosphate_ABC_transporter"/>
</dbReference>
<evidence type="ECO:0000313" key="1">
    <source>
        <dbReference type="EMBL" id="AUM62895.1"/>
    </source>
</evidence>
<keyword evidence="2" id="KW-1185">Reference proteome</keyword>
<dbReference type="NCBIfam" id="TIGR04505">
    <property type="entry name" value="PtsS_plasma"/>
    <property type="match status" value="1"/>
</dbReference>
<dbReference type="SUPFAM" id="SSF53850">
    <property type="entry name" value="Periplasmic binding protein-like II"/>
    <property type="match status" value="1"/>
</dbReference>
<dbReference type="KEGG" id="smoo:SMONO_v1c06460"/>
<name>A0A2K9LWZ9_SPISQ</name>
<dbReference type="PANTHER" id="PTHR30570">
    <property type="entry name" value="PERIPLASMIC PHOSPHATE BINDING COMPONENT OF PHOSPHATE ABC TRANSPORTER"/>
    <property type="match status" value="1"/>
</dbReference>
<proteinExistence type="predicted"/>
<dbReference type="Gene3D" id="3.40.190.10">
    <property type="entry name" value="Periplasmic binding protein-like II"/>
    <property type="match status" value="2"/>
</dbReference>
<dbReference type="PANTHER" id="PTHR30570:SF1">
    <property type="entry name" value="PHOSPHATE-BINDING PROTEIN PSTS"/>
    <property type="match status" value="1"/>
</dbReference>
<dbReference type="Proteomes" id="UP000234790">
    <property type="component" value="Chromosome"/>
</dbReference>
<organism evidence="1 2">
    <name type="scientific">Spiroplasma monobiae MQ-1</name>
    <dbReference type="NCBI Taxonomy" id="1336748"/>
    <lineage>
        <taxon>Bacteria</taxon>
        <taxon>Bacillati</taxon>
        <taxon>Mycoplasmatota</taxon>
        <taxon>Mollicutes</taxon>
        <taxon>Entomoplasmatales</taxon>
        <taxon>Spiroplasmataceae</taxon>
        <taxon>Spiroplasma</taxon>
    </lineage>
</organism>
<protein>
    <submittedName>
        <fullName evidence="1">Phosphate ABC transporter substrate-binding protein</fullName>
    </submittedName>
</protein>